<dbReference type="InterPro" id="IPR011607">
    <property type="entry name" value="MGS-like_dom"/>
</dbReference>
<dbReference type="GO" id="GO:0019242">
    <property type="term" value="P:methylglyoxal biosynthetic process"/>
    <property type="evidence" value="ECO:0007669"/>
    <property type="project" value="UniProtKB-UniRule"/>
</dbReference>
<dbReference type="InterPro" id="IPR018148">
    <property type="entry name" value="Methylglyoxal_synth_AS"/>
</dbReference>
<dbReference type="Gene3D" id="3.40.50.1380">
    <property type="entry name" value="Methylglyoxal synthase-like domain"/>
    <property type="match status" value="1"/>
</dbReference>
<dbReference type="InterPro" id="IPR036914">
    <property type="entry name" value="MGS-like_dom_sf"/>
</dbReference>
<feature type="active site" description="Proton donor/acceptor" evidence="2 3">
    <location>
        <position position="71"/>
    </location>
</feature>
<name>A0A7C3RV69_DICTH</name>
<dbReference type="PROSITE" id="PS01335">
    <property type="entry name" value="METHYLGLYOXAL_SYNTH"/>
    <property type="match status" value="1"/>
</dbReference>
<dbReference type="EMBL" id="DTIN01000011">
    <property type="protein sequence ID" value="HFX13221.1"/>
    <property type="molecule type" value="Genomic_DNA"/>
</dbReference>
<dbReference type="EC" id="4.2.3.3" evidence="2"/>
<sequence length="151" mass="17308">MNYKEIPMGIQKGIALIAHDNKKNELLEWVRFNQGTLSRHILYATGTTGEILEKELGLKIIRFFSGPLGGDQQIGAKIAEGEIDFLIFFWDPLEPLPHDPDVKALLRIAVVWNIPIASNRSTADFLISSPLRDREYKRLVIDYSDYLRRKI</sequence>
<comment type="similarity">
    <text evidence="1 2">Belongs to the methylglyoxal synthase family.</text>
</comment>
<evidence type="ECO:0000313" key="5">
    <source>
        <dbReference type="EMBL" id="HFX13221.1"/>
    </source>
</evidence>
<comment type="catalytic activity">
    <reaction evidence="2">
        <text>dihydroxyacetone phosphate = methylglyoxal + phosphate</text>
        <dbReference type="Rhea" id="RHEA:17937"/>
        <dbReference type="ChEBI" id="CHEBI:17158"/>
        <dbReference type="ChEBI" id="CHEBI:43474"/>
        <dbReference type="ChEBI" id="CHEBI:57642"/>
        <dbReference type="EC" id="4.2.3.3"/>
    </reaction>
</comment>
<dbReference type="AlphaFoldDB" id="A0A7C3RV69"/>
<feature type="binding site" evidence="2">
    <location>
        <position position="19"/>
    </location>
    <ligand>
        <name>substrate</name>
    </ligand>
</feature>
<dbReference type="SUPFAM" id="SSF52335">
    <property type="entry name" value="Methylglyoxal synthase-like"/>
    <property type="match status" value="1"/>
</dbReference>
<feature type="binding site" evidence="2">
    <location>
        <position position="23"/>
    </location>
    <ligand>
        <name>substrate</name>
    </ligand>
</feature>
<dbReference type="PIRSF" id="PIRSF006614">
    <property type="entry name" value="Methylglyox_syn"/>
    <property type="match status" value="1"/>
</dbReference>
<reference evidence="5" key="1">
    <citation type="journal article" date="2020" name="mSystems">
        <title>Genome- and Community-Level Interaction Insights into Carbon Utilization and Element Cycling Functions of Hydrothermarchaeota in Hydrothermal Sediment.</title>
        <authorList>
            <person name="Zhou Z."/>
            <person name="Liu Y."/>
            <person name="Xu W."/>
            <person name="Pan J."/>
            <person name="Luo Z.H."/>
            <person name="Li M."/>
        </authorList>
    </citation>
    <scope>NUCLEOTIDE SEQUENCE [LARGE SCALE GENOMIC DNA]</scope>
    <source>
        <strain evidence="5">SpSt-81</strain>
    </source>
</reference>
<dbReference type="GO" id="GO:0008929">
    <property type="term" value="F:methylglyoxal synthase activity"/>
    <property type="evidence" value="ECO:0007669"/>
    <property type="project" value="UniProtKB-UniRule"/>
</dbReference>
<keyword evidence="2 5" id="KW-0456">Lyase</keyword>
<dbReference type="PROSITE" id="PS51855">
    <property type="entry name" value="MGS"/>
    <property type="match status" value="1"/>
</dbReference>
<evidence type="ECO:0000259" key="4">
    <source>
        <dbReference type="PROSITE" id="PS51855"/>
    </source>
</evidence>
<dbReference type="SMART" id="SM00851">
    <property type="entry name" value="MGS"/>
    <property type="match status" value="1"/>
</dbReference>
<organism evidence="5">
    <name type="scientific">Dictyoglomus thermophilum</name>
    <dbReference type="NCBI Taxonomy" id="14"/>
    <lineage>
        <taxon>Bacteria</taxon>
        <taxon>Pseudomonadati</taxon>
        <taxon>Dictyoglomota</taxon>
        <taxon>Dictyoglomia</taxon>
        <taxon>Dictyoglomales</taxon>
        <taxon>Dictyoglomaceae</taxon>
        <taxon>Dictyoglomus</taxon>
    </lineage>
</organism>
<comment type="function">
    <text evidence="2">Catalyzes the formation of methylglyoxal from dihydroxyacetone phosphate.</text>
</comment>
<dbReference type="PANTHER" id="PTHR30492">
    <property type="entry name" value="METHYLGLYOXAL SYNTHASE"/>
    <property type="match status" value="1"/>
</dbReference>
<feature type="binding site" evidence="2">
    <location>
        <begin position="65"/>
        <end position="66"/>
    </location>
    <ligand>
        <name>substrate</name>
    </ligand>
</feature>
<feature type="binding site" evidence="2">
    <location>
        <position position="98"/>
    </location>
    <ligand>
        <name>substrate</name>
    </ligand>
</feature>
<feature type="binding site" evidence="2">
    <location>
        <begin position="45"/>
        <end position="48"/>
    </location>
    <ligand>
        <name>substrate</name>
    </ligand>
</feature>
<dbReference type="InterPro" id="IPR004363">
    <property type="entry name" value="Methylgl_synth"/>
</dbReference>
<dbReference type="Pfam" id="PF02142">
    <property type="entry name" value="MGS"/>
    <property type="match status" value="1"/>
</dbReference>
<dbReference type="NCBIfam" id="TIGR00160">
    <property type="entry name" value="MGSA"/>
    <property type="match status" value="1"/>
</dbReference>
<dbReference type="CDD" id="cd01422">
    <property type="entry name" value="MGS"/>
    <property type="match status" value="1"/>
</dbReference>
<dbReference type="HAMAP" id="MF_00549">
    <property type="entry name" value="Methylglyoxal_synth"/>
    <property type="match status" value="1"/>
</dbReference>
<protein>
    <recommendedName>
        <fullName evidence="2">Methylglyoxal synthase</fullName>
        <shortName evidence="2">MGS</shortName>
        <ecNumber evidence="2">4.2.3.3</ecNumber>
    </recommendedName>
</protein>
<evidence type="ECO:0000256" key="2">
    <source>
        <dbReference type="HAMAP-Rule" id="MF_00549"/>
    </source>
</evidence>
<gene>
    <name evidence="2" type="primary">mgsA</name>
    <name evidence="5" type="ORF">ENW00_03555</name>
</gene>
<dbReference type="NCBIfam" id="NF003559">
    <property type="entry name" value="PRK05234.1"/>
    <property type="match status" value="1"/>
</dbReference>
<comment type="caution">
    <text evidence="5">The sequence shown here is derived from an EMBL/GenBank/DDBJ whole genome shotgun (WGS) entry which is preliminary data.</text>
</comment>
<evidence type="ECO:0000256" key="1">
    <source>
        <dbReference type="ARBA" id="ARBA00006287"/>
    </source>
</evidence>
<evidence type="ECO:0000256" key="3">
    <source>
        <dbReference type="PIRSR" id="PIRSR006614-1"/>
    </source>
</evidence>
<accession>A0A7C3RV69</accession>
<dbReference type="PANTHER" id="PTHR30492:SF0">
    <property type="entry name" value="METHYLGLYOXAL SYNTHASE"/>
    <property type="match status" value="1"/>
</dbReference>
<feature type="domain" description="MGS-like" evidence="4">
    <location>
        <begin position="4"/>
        <end position="151"/>
    </location>
</feature>
<proteinExistence type="inferred from homology"/>
<dbReference type="GO" id="GO:0005829">
    <property type="term" value="C:cytosol"/>
    <property type="evidence" value="ECO:0007669"/>
    <property type="project" value="TreeGrafter"/>
</dbReference>